<dbReference type="GO" id="GO:0016787">
    <property type="term" value="F:hydrolase activity"/>
    <property type="evidence" value="ECO:0007669"/>
    <property type="project" value="UniProtKB-KW"/>
</dbReference>
<evidence type="ECO:0000313" key="3">
    <source>
        <dbReference type="EMBL" id="RGS63834.1"/>
    </source>
</evidence>
<protein>
    <submittedName>
        <fullName evidence="3">Carbon-nitrogen hydrolase family protein</fullName>
    </submittedName>
</protein>
<dbReference type="PROSITE" id="PS01227">
    <property type="entry name" value="UPF0012"/>
    <property type="match status" value="1"/>
</dbReference>
<dbReference type="AlphaFoldDB" id="A0A412K5T8"/>
<gene>
    <name evidence="3" type="ORF">DWX79_09205</name>
</gene>
<dbReference type="InterPro" id="IPR001110">
    <property type="entry name" value="UPF0012_CS"/>
</dbReference>
<dbReference type="Pfam" id="PF00795">
    <property type="entry name" value="CN_hydrolase"/>
    <property type="match status" value="1"/>
</dbReference>
<evidence type="ECO:0000256" key="1">
    <source>
        <dbReference type="ARBA" id="ARBA00010613"/>
    </source>
</evidence>
<comment type="caution">
    <text evidence="3">The sequence shown here is derived from an EMBL/GenBank/DDBJ whole genome shotgun (WGS) entry which is preliminary data.</text>
</comment>
<dbReference type="SUPFAM" id="SSF56317">
    <property type="entry name" value="Carbon-nitrogen hydrolase"/>
    <property type="match status" value="1"/>
</dbReference>
<feature type="domain" description="CN hydrolase" evidence="2">
    <location>
        <begin position="19"/>
        <end position="257"/>
    </location>
</feature>
<comment type="similarity">
    <text evidence="1">Belongs to the carbon-nitrogen hydrolase superfamily. NIT1/NIT2 family.</text>
</comment>
<dbReference type="RefSeq" id="WP_117760242.1">
    <property type="nucleotide sequence ID" value="NZ_JBLEQG010000002.1"/>
</dbReference>
<proteinExistence type="inferred from homology"/>
<dbReference type="PANTHER" id="PTHR23088">
    <property type="entry name" value="NITRILASE-RELATED"/>
    <property type="match status" value="1"/>
</dbReference>
<evidence type="ECO:0000313" key="4">
    <source>
        <dbReference type="Proteomes" id="UP000285462"/>
    </source>
</evidence>
<dbReference type="InterPro" id="IPR036526">
    <property type="entry name" value="C-N_Hydrolase_sf"/>
</dbReference>
<dbReference type="Proteomes" id="UP000285462">
    <property type="component" value="Unassembled WGS sequence"/>
</dbReference>
<reference evidence="3 4" key="1">
    <citation type="submission" date="2018-08" db="EMBL/GenBank/DDBJ databases">
        <title>A genome reference for cultivated species of the human gut microbiota.</title>
        <authorList>
            <person name="Zou Y."/>
            <person name="Xue W."/>
            <person name="Luo G."/>
        </authorList>
    </citation>
    <scope>NUCLEOTIDE SEQUENCE [LARGE SCALE GENOMIC DNA]</scope>
    <source>
        <strain evidence="3 4">AF21-27</strain>
    </source>
</reference>
<dbReference type="PROSITE" id="PS50263">
    <property type="entry name" value="CN_HYDROLASE"/>
    <property type="match status" value="1"/>
</dbReference>
<dbReference type="CDD" id="cd07581">
    <property type="entry name" value="nitrilase_3"/>
    <property type="match status" value="1"/>
</dbReference>
<accession>A0A412K5T8</accession>
<keyword evidence="3" id="KW-0378">Hydrolase</keyword>
<name>A0A412K5T8_BIFAD</name>
<dbReference type="Gene3D" id="3.60.110.10">
    <property type="entry name" value="Carbon-nitrogen hydrolase"/>
    <property type="match status" value="1"/>
</dbReference>
<dbReference type="PANTHER" id="PTHR23088:SF27">
    <property type="entry name" value="DEAMINATED GLUTATHIONE AMIDASE"/>
    <property type="match status" value="1"/>
</dbReference>
<sequence length="277" mass="30976">MPLYLPDFDSCNNVTMRNMKVAVGQFTVTEKPEHNINIISGFASEAARNHTRILLLPEGLIARSDDDPHYTADHAQTIDGPFVTALRGISEANNIAVMGTVHLHEDTVDLPYNCFLVIDHGRILLEYRKIHLYDAFGERESDSIAPGHEVPPLVDIDGWKFGVMTCYDIRFPELARRHAVAGADALVVSAAWARGEGKVDHWTTLCKARALENTCYLMACSEHSGHDIGHSMVVDPAARILAQSGERDELIYADLNRDRLEDVRRILPVLKNRRITL</sequence>
<organism evidence="3 4">
    <name type="scientific">Bifidobacterium adolescentis</name>
    <dbReference type="NCBI Taxonomy" id="1680"/>
    <lineage>
        <taxon>Bacteria</taxon>
        <taxon>Bacillati</taxon>
        <taxon>Actinomycetota</taxon>
        <taxon>Actinomycetes</taxon>
        <taxon>Bifidobacteriales</taxon>
        <taxon>Bifidobacteriaceae</taxon>
        <taxon>Bifidobacterium</taxon>
    </lineage>
</organism>
<dbReference type="EMBL" id="QRVT01000010">
    <property type="protein sequence ID" value="RGS63834.1"/>
    <property type="molecule type" value="Genomic_DNA"/>
</dbReference>
<evidence type="ECO:0000259" key="2">
    <source>
        <dbReference type="PROSITE" id="PS50263"/>
    </source>
</evidence>
<dbReference type="InterPro" id="IPR003010">
    <property type="entry name" value="C-N_Hydrolase"/>
</dbReference>